<comment type="caution">
    <text evidence="2">The sequence shown here is derived from an EMBL/GenBank/DDBJ whole genome shotgun (WGS) entry which is preliminary data.</text>
</comment>
<dbReference type="PANTHER" id="PTHR21450:SF21">
    <property type="entry name" value="REDUCTASE SUBUNIT C, PUTATIVE (DUF630 AND DUF632)-RELATED"/>
    <property type="match status" value="1"/>
</dbReference>
<gene>
    <name evidence="2" type="ORF">F3Y22_tig00116997pilonHSYRG00452</name>
</gene>
<evidence type="ECO:0000313" key="3">
    <source>
        <dbReference type="Proteomes" id="UP000436088"/>
    </source>
</evidence>
<dbReference type="Pfam" id="PF04783">
    <property type="entry name" value="DUF630"/>
    <property type="match status" value="1"/>
</dbReference>
<dbReference type="InterPro" id="IPR006868">
    <property type="entry name" value="DUF630"/>
</dbReference>
<evidence type="ECO:0000313" key="2">
    <source>
        <dbReference type="EMBL" id="KAE8656845.1"/>
    </source>
</evidence>
<accession>A0A6A2WLN9</accession>
<proteinExistence type="predicted"/>
<name>A0A6A2WLN9_HIBSY</name>
<keyword evidence="3" id="KW-1185">Reference proteome</keyword>
<dbReference type="Proteomes" id="UP000436088">
    <property type="component" value="Unassembled WGS sequence"/>
</dbReference>
<protein>
    <recommendedName>
        <fullName evidence="1">DUF630 domain-containing protein</fullName>
    </recommendedName>
</protein>
<feature type="domain" description="DUF630" evidence="1">
    <location>
        <begin position="1"/>
        <end position="56"/>
    </location>
</feature>
<sequence>MGCVASRIDNEGRVWVCKKRKKLMKHLVRCRGEFADAQSAYLRALKNTGVTLKSYTNLLDLASGNFLDQPNEHKRLPQVMTMAGVFGAGGG</sequence>
<reference evidence="2" key="1">
    <citation type="submission" date="2019-09" db="EMBL/GenBank/DDBJ databases">
        <title>Draft genome information of white flower Hibiscus syriacus.</title>
        <authorList>
            <person name="Kim Y.-M."/>
        </authorList>
    </citation>
    <scope>NUCLEOTIDE SEQUENCE [LARGE SCALE GENOMIC DNA]</scope>
    <source>
        <strain evidence="2">YM2019G1</strain>
    </source>
</reference>
<dbReference type="PANTHER" id="PTHR21450">
    <property type="entry name" value="PROTEIN ALTERED PHOSPHATE STARVATION RESPONSE 1"/>
    <property type="match status" value="1"/>
</dbReference>
<evidence type="ECO:0000259" key="1">
    <source>
        <dbReference type="Pfam" id="PF04783"/>
    </source>
</evidence>
<organism evidence="2 3">
    <name type="scientific">Hibiscus syriacus</name>
    <name type="common">Rose of Sharon</name>
    <dbReference type="NCBI Taxonomy" id="106335"/>
    <lineage>
        <taxon>Eukaryota</taxon>
        <taxon>Viridiplantae</taxon>
        <taxon>Streptophyta</taxon>
        <taxon>Embryophyta</taxon>
        <taxon>Tracheophyta</taxon>
        <taxon>Spermatophyta</taxon>
        <taxon>Magnoliopsida</taxon>
        <taxon>eudicotyledons</taxon>
        <taxon>Gunneridae</taxon>
        <taxon>Pentapetalae</taxon>
        <taxon>rosids</taxon>
        <taxon>malvids</taxon>
        <taxon>Malvales</taxon>
        <taxon>Malvaceae</taxon>
        <taxon>Malvoideae</taxon>
        <taxon>Hibiscus</taxon>
    </lineage>
</organism>
<dbReference type="EMBL" id="VEPZ02001762">
    <property type="protein sequence ID" value="KAE8656845.1"/>
    <property type="molecule type" value="Genomic_DNA"/>
</dbReference>
<dbReference type="AlphaFoldDB" id="A0A6A2WLN9"/>